<evidence type="ECO:0000256" key="3">
    <source>
        <dbReference type="ARBA" id="ARBA00022605"/>
    </source>
</evidence>
<dbReference type="STRING" id="1513271.XM47_13655"/>
<comment type="caution">
    <text evidence="10">The sequence shown here is derived from an EMBL/GenBank/DDBJ whole genome shotgun (WGS) entry which is preliminary data.</text>
</comment>
<dbReference type="PROSITE" id="PS01224">
    <property type="entry name" value="ARGC"/>
    <property type="match status" value="1"/>
</dbReference>
<comment type="catalytic activity">
    <reaction evidence="6 7">
        <text>N-acetyl-L-glutamate 5-semialdehyde + phosphate + NADP(+) = N-acetyl-L-glutamyl 5-phosphate + NADPH + H(+)</text>
        <dbReference type="Rhea" id="RHEA:21588"/>
        <dbReference type="ChEBI" id="CHEBI:15378"/>
        <dbReference type="ChEBI" id="CHEBI:29123"/>
        <dbReference type="ChEBI" id="CHEBI:43474"/>
        <dbReference type="ChEBI" id="CHEBI:57783"/>
        <dbReference type="ChEBI" id="CHEBI:57936"/>
        <dbReference type="ChEBI" id="CHEBI:58349"/>
        <dbReference type="EC" id="1.2.1.38"/>
    </reaction>
</comment>
<dbReference type="GO" id="GO:0003942">
    <property type="term" value="F:N-acetyl-gamma-glutamyl-phosphate reductase activity"/>
    <property type="evidence" value="ECO:0007669"/>
    <property type="project" value="UniProtKB-UniRule"/>
</dbReference>
<dbReference type="OrthoDB" id="9801289at2"/>
<dbReference type="Pfam" id="PF01118">
    <property type="entry name" value="Semialdhyde_dh"/>
    <property type="match status" value="1"/>
</dbReference>
<sequence>MIRVSIVGASGYTGAELAGIIHKHPEFEIAGLYVSENSADAYKAFSAIHGQFAYQIDRTLIPISENQIPKIVAECDALFLCTPHEASVEMVAKVIASGGVVFDLSGAYRLSDLAVIKQYYGFSHKHPDLLTQAVYGLAEWNSANIAKTNLISVPGCYPTASLSALKPLKEAKLIDTNVLPVINATSGVTGAGRSAKLSSSFCEVSLNPYGVLNHRHQPEITEHLGNPVIFTPHLGNFKRGILATITLKLVDGANLNQVNAAYATAYEGKSLVRLRQAWPSIKDVENTPFVDLHWEFDPNTGYLVVVSAIDNLLKGAASQAVQCANLRFGFDSGRGLIQ</sequence>
<comment type="pathway">
    <text evidence="1 7">Amino-acid biosynthesis; L-arginine biosynthesis; N(2)-acetyl-L-ornithine from L-glutamate: step 3/4.</text>
</comment>
<evidence type="ECO:0000256" key="8">
    <source>
        <dbReference type="PROSITE-ProRule" id="PRU10010"/>
    </source>
</evidence>
<dbReference type="SUPFAM" id="SSF55347">
    <property type="entry name" value="Glyceraldehyde-3-phosphate dehydrogenase-like, C-terminal domain"/>
    <property type="match status" value="1"/>
</dbReference>
<evidence type="ECO:0000256" key="2">
    <source>
        <dbReference type="ARBA" id="ARBA00022571"/>
    </source>
</evidence>
<feature type="domain" description="Semialdehyde dehydrogenase NAD-binding" evidence="9">
    <location>
        <begin position="3"/>
        <end position="148"/>
    </location>
</feature>
<gene>
    <name evidence="7" type="primary">argC</name>
    <name evidence="10" type="ORF">XM47_13655</name>
</gene>
<organism evidence="10 11">
    <name type="scientific">Catenovulum maritimum</name>
    <dbReference type="NCBI Taxonomy" id="1513271"/>
    <lineage>
        <taxon>Bacteria</taxon>
        <taxon>Pseudomonadati</taxon>
        <taxon>Pseudomonadota</taxon>
        <taxon>Gammaproteobacteria</taxon>
        <taxon>Alteromonadales</taxon>
        <taxon>Alteromonadaceae</taxon>
        <taxon>Catenovulum</taxon>
    </lineage>
</organism>
<dbReference type="EMBL" id="LAZL01000023">
    <property type="protein sequence ID" value="KMT64503.1"/>
    <property type="molecule type" value="Genomic_DNA"/>
</dbReference>
<dbReference type="UniPathway" id="UPA00068">
    <property type="reaction ID" value="UER00108"/>
</dbReference>
<dbReference type="PANTHER" id="PTHR32338">
    <property type="entry name" value="N-ACETYL-GAMMA-GLUTAMYL-PHOSPHATE REDUCTASE, CHLOROPLASTIC-RELATED-RELATED"/>
    <property type="match status" value="1"/>
</dbReference>
<dbReference type="GO" id="GO:0070401">
    <property type="term" value="F:NADP+ binding"/>
    <property type="evidence" value="ECO:0007669"/>
    <property type="project" value="InterPro"/>
</dbReference>
<evidence type="ECO:0000256" key="7">
    <source>
        <dbReference type="HAMAP-Rule" id="MF_00150"/>
    </source>
</evidence>
<dbReference type="NCBIfam" id="TIGR01850">
    <property type="entry name" value="argC"/>
    <property type="match status" value="1"/>
</dbReference>
<dbReference type="InterPro" id="IPR000534">
    <property type="entry name" value="Semialdehyde_DH_NAD-bd"/>
</dbReference>
<dbReference type="FunFam" id="3.30.360.10:FF:000014">
    <property type="entry name" value="N-acetyl-gamma-glutamyl-phosphate reductase"/>
    <property type="match status" value="1"/>
</dbReference>
<evidence type="ECO:0000256" key="5">
    <source>
        <dbReference type="ARBA" id="ARBA00023002"/>
    </source>
</evidence>
<dbReference type="Gene3D" id="3.30.360.10">
    <property type="entry name" value="Dihydrodipicolinate Reductase, domain 2"/>
    <property type="match status" value="1"/>
</dbReference>
<dbReference type="InterPro" id="IPR023013">
    <property type="entry name" value="AGPR_AS"/>
</dbReference>
<dbReference type="InterPro" id="IPR036291">
    <property type="entry name" value="NAD(P)-bd_dom_sf"/>
</dbReference>
<evidence type="ECO:0000256" key="1">
    <source>
        <dbReference type="ARBA" id="ARBA00004862"/>
    </source>
</evidence>
<dbReference type="SUPFAM" id="SSF51735">
    <property type="entry name" value="NAD(P)-binding Rossmann-fold domains"/>
    <property type="match status" value="1"/>
</dbReference>
<dbReference type="InterPro" id="IPR000706">
    <property type="entry name" value="AGPR_type-1"/>
</dbReference>
<keyword evidence="11" id="KW-1185">Reference proteome</keyword>
<keyword evidence="4 7" id="KW-0521">NADP</keyword>
<comment type="subcellular location">
    <subcellularLocation>
        <location evidence="7">Cytoplasm</location>
    </subcellularLocation>
</comment>
<keyword evidence="5 7" id="KW-0560">Oxidoreductase</keyword>
<dbReference type="EC" id="1.2.1.38" evidence="7"/>
<evidence type="ECO:0000259" key="9">
    <source>
        <dbReference type="SMART" id="SM00859"/>
    </source>
</evidence>
<name>A0A0J8GV08_9ALTE</name>
<dbReference type="CDD" id="cd23934">
    <property type="entry name" value="AGPR_1_C"/>
    <property type="match status" value="1"/>
</dbReference>
<dbReference type="InterPro" id="IPR050085">
    <property type="entry name" value="AGPR"/>
</dbReference>
<keyword evidence="3 7" id="KW-0028">Amino-acid biosynthesis</keyword>
<evidence type="ECO:0000313" key="11">
    <source>
        <dbReference type="Proteomes" id="UP000037600"/>
    </source>
</evidence>
<feature type="active site" evidence="7 8">
    <location>
        <position position="156"/>
    </location>
</feature>
<reference evidence="10 11" key="1">
    <citation type="submission" date="2015-04" db="EMBL/GenBank/DDBJ databases">
        <title>Draft Genome Sequence of the Novel Agar-Digesting Marine Bacterium Q1.</title>
        <authorList>
            <person name="Li Y."/>
            <person name="Li D."/>
            <person name="Chen G."/>
            <person name="Du Z."/>
        </authorList>
    </citation>
    <scope>NUCLEOTIDE SEQUENCE [LARGE SCALE GENOMIC DNA]</scope>
    <source>
        <strain evidence="10 11">Q1</strain>
    </source>
</reference>
<evidence type="ECO:0000256" key="4">
    <source>
        <dbReference type="ARBA" id="ARBA00022857"/>
    </source>
</evidence>
<dbReference type="InterPro" id="IPR058924">
    <property type="entry name" value="AGPR_dimerisation_dom"/>
</dbReference>
<dbReference type="Proteomes" id="UP000037600">
    <property type="component" value="Unassembled WGS sequence"/>
</dbReference>
<dbReference type="PATRIC" id="fig|1513271.3.peg.2802"/>
<dbReference type="GO" id="GO:0051287">
    <property type="term" value="F:NAD binding"/>
    <property type="evidence" value="ECO:0007669"/>
    <property type="project" value="InterPro"/>
</dbReference>
<dbReference type="CDD" id="cd17895">
    <property type="entry name" value="AGPR_1_N"/>
    <property type="match status" value="1"/>
</dbReference>
<dbReference type="HAMAP" id="MF_00150">
    <property type="entry name" value="ArgC_type1"/>
    <property type="match status" value="1"/>
</dbReference>
<evidence type="ECO:0000313" key="10">
    <source>
        <dbReference type="EMBL" id="KMT64503.1"/>
    </source>
</evidence>
<dbReference type="Gene3D" id="3.40.50.720">
    <property type="entry name" value="NAD(P)-binding Rossmann-like Domain"/>
    <property type="match status" value="1"/>
</dbReference>
<proteinExistence type="inferred from homology"/>
<keyword evidence="2 7" id="KW-0055">Arginine biosynthesis</keyword>
<dbReference type="GO" id="GO:0005737">
    <property type="term" value="C:cytoplasm"/>
    <property type="evidence" value="ECO:0007669"/>
    <property type="project" value="UniProtKB-SubCell"/>
</dbReference>
<dbReference type="GO" id="GO:0006526">
    <property type="term" value="P:L-arginine biosynthetic process"/>
    <property type="evidence" value="ECO:0007669"/>
    <property type="project" value="UniProtKB-UniRule"/>
</dbReference>
<keyword evidence="7" id="KW-0963">Cytoplasm</keyword>
<dbReference type="Pfam" id="PF22698">
    <property type="entry name" value="Semialdhyde_dhC_1"/>
    <property type="match status" value="1"/>
</dbReference>
<comment type="similarity">
    <text evidence="7">Belongs to the NAGSA dehydrogenase family. Type 1 subfamily.</text>
</comment>
<evidence type="ECO:0000256" key="6">
    <source>
        <dbReference type="ARBA" id="ARBA00050557"/>
    </source>
</evidence>
<accession>A0A0J8GV08</accession>
<dbReference type="SMART" id="SM00859">
    <property type="entry name" value="Semialdhyde_dh"/>
    <property type="match status" value="1"/>
</dbReference>
<comment type="function">
    <text evidence="7">Catalyzes the NADPH-dependent reduction of N-acetyl-5-glutamyl phosphate to yield N-acetyl-L-glutamate 5-semialdehyde.</text>
</comment>
<protein>
    <recommendedName>
        <fullName evidence="7">N-acetyl-gamma-glutamyl-phosphate reductase</fullName>
        <shortName evidence="7">AGPR</shortName>
        <ecNumber evidence="7">1.2.1.38</ecNumber>
    </recommendedName>
    <alternativeName>
        <fullName evidence="7">N-acetyl-glutamate semialdehyde dehydrogenase</fullName>
        <shortName evidence="7">NAGSA dehydrogenase</shortName>
    </alternativeName>
</protein>
<dbReference type="AlphaFoldDB" id="A0A0J8GV08"/>
<dbReference type="PANTHER" id="PTHR32338:SF10">
    <property type="entry name" value="N-ACETYL-GAMMA-GLUTAMYL-PHOSPHATE REDUCTASE, CHLOROPLASTIC-RELATED"/>
    <property type="match status" value="1"/>
</dbReference>
<dbReference type="RefSeq" id="WP_048693587.1">
    <property type="nucleotide sequence ID" value="NZ_KQ130496.1"/>
</dbReference>